<accession>A0A2K8T449</accession>
<organism evidence="6 7">
    <name type="scientific">Nostoc flagelliforme CCNUN1</name>
    <dbReference type="NCBI Taxonomy" id="2038116"/>
    <lineage>
        <taxon>Bacteria</taxon>
        <taxon>Bacillati</taxon>
        <taxon>Cyanobacteriota</taxon>
        <taxon>Cyanophyceae</taxon>
        <taxon>Nostocales</taxon>
        <taxon>Nostocaceae</taxon>
        <taxon>Nostoc</taxon>
    </lineage>
</organism>
<evidence type="ECO:0000313" key="6">
    <source>
        <dbReference type="EMBL" id="AUB42482.1"/>
    </source>
</evidence>
<keyword evidence="6" id="KW-0223">Dioxygenase</keyword>
<sequence length="334" mass="37879">MKQLQGAPWLLAHRSMLKPNKPMKFSLLGNDYVLWQNDYGVISALPNACPHMGAMLSEGWCITKPNGSSVITCPFHALEFDASGCTVLPGSNKPTKSLMQPLDLVIQGDFIWTYGGYESKIAIPNIMNEIAADYEFIGVTGERSISTDILSLLLNMHDYNHQNGTHRELFEIEEVQVKQFIDEGLHSHAYLIQPRKQPTFAEIFQNPAQLAMPKVLEAHLENFFPFMGLMHGDNKLLSLKECHFYLPETEHQSRVFVLMYMKARSPIAHLIKGNLLKLIDVVIEQDAMILGNIYANTPQRIKLNNEVGMDWVRRNFKSFPAQGEPNLSQYSQTE</sequence>
<dbReference type="PROSITE" id="PS51296">
    <property type="entry name" value="RIESKE"/>
    <property type="match status" value="1"/>
</dbReference>
<dbReference type="KEGG" id="nfl:COO91_08614"/>
<evidence type="ECO:0000256" key="4">
    <source>
        <dbReference type="ARBA" id="ARBA00023014"/>
    </source>
</evidence>
<keyword evidence="1" id="KW-0001">2Fe-2S</keyword>
<evidence type="ECO:0000256" key="3">
    <source>
        <dbReference type="ARBA" id="ARBA00023004"/>
    </source>
</evidence>
<dbReference type="GO" id="GO:0016705">
    <property type="term" value="F:oxidoreductase activity, acting on paired donors, with incorporation or reduction of molecular oxygen"/>
    <property type="evidence" value="ECO:0007669"/>
    <property type="project" value="UniProtKB-ARBA"/>
</dbReference>
<dbReference type="RefSeq" id="WP_100902482.1">
    <property type="nucleotide sequence ID" value="NZ_CAWNNC010000001.1"/>
</dbReference>
<dbReference type="AlphaFoldDB" id="A0A2K8T449"/>
<dbReference type="Proteomes" id="UP000232003">
    <property type="component" value="Chromosome"/>
</dbReference>
<dbReference type="GO" id="GO:0051213">
    <property type="term" value="F:dioxygenase activity"/>
    <property type="evidence" value="ECO:0007669"/>
    <property type="project" value="UniProtKB-KW"/>
</dbReference>
<dbReference type="OrthoDB" id="477744at2"/>
<dbReference type="GO" id="GO:0051537">
    <property type="term" value="F:2 iron, 2 sulfur cluster binding"/>
    <property type="evidence" value="ECO:0007669"/>
    <property type="project" value="UniProtKB-KW"/>
</dbReference>
<dbReference type="Gene3D" id="2.102.10.10">
    <property type="entry name" value="Rieske [2Fe-2S] iron-sulphur domain"/>
    <property type="match status" value="1"/>
</dbReference>
<dbReference type="GO" id="GO:0004497">
    <property type="term" value="F:monooxygenase activity"/>
    <property type="evidence" value="ECO:0007669"/>
    <property type="project" value="UniProtKB-ARBA"/>
</dbReference>
<keyword evidence="2" id="KW-0479">Metal-binding</keyword>
<dbReference type="Pfam" id="PF00355">
    <property type="entry name" value="Rieske"/>
    <property type="match status" value="1"/>
</dbReference>
<dbReference type="InterPro" id="IPR050584">
    <property type="entry name" value="Cholesterol_7-desaturase"/>
</dbReference>
<dbReference type="EMBL" id="CP024785">
    <property type="protein sequence ID" value="AUB42482.1"/>
    <property type="molecule type" value="Genomic_DNA"/>
</dbReference>
<reference evidence="6 7" key="1">
    <citation type="submission" date="2017-11" db="EMBL/GenBank/DDBJ databases">
        <title>Complete genome of a free-living desiccation-tolerant cyanobacterium and its photosynthetic adaptation to extreme terrestrial habitat.</title>
        <authorList>
            <person name="Shang J."/>
        </authorList>
    </citation>
    <scope>NUCLEOTIDE SEQUENCE [LARGE SCALE GENOMIC DNA]</scope>
    <source>
        <strain evidence="6 7">CCNUN1</strain>
    </source>
</reference>
<dbReference type="InterPro" id="IPR017941">
    <property type="entry name" value="Rieske_2Fe-2S"/>
</dbReference>
<keyword evidence="3" id="KW-0408">Iron</keyword>
<dbReference type="SUPFAM" id="SSF50022">
    <property type="entry name" value="ISP domain"/>
    <property type="match status" value="1"/>
</dbReference>
<evidence type="ECO:0000313" key="7">
    <source>
        <dbReference type="Proteomes" id="UP000232003"/>
    </source>
</evidence>
<gene>
    <name evidence="6" type="ORF">COO91_08614</name>
</gene>
<evidence type="ECO:0000256" key="1">
    <source>
        <dbReference type="ARBA" id="ARBA00022714"/>
    </source>
</evidence>
<keyword evidence="4" id="KW-0411">Iron-sulfur</keyword>
<dbReference type="PANTHER" id="PTHR21266">
    <property type="entry name" value="IRON-SULFUR DOMAIN CONTAINING PROTEIN"/>
    <property type="match status" value="1"/>
</dbReference>
<dbReference type="GO" id="GO:0046872">
    <property type="term" value="F:metal ion binding"/>
    <property type="evidence" value="ECO:0007669"/>
    <property type="project" value="UniProtKB-KW"/>
</dbReference>
<keyword evidence="6" id="KW-0560">Oxidoreductase</keyword>
<protein>
    <submittedName>
        <fullName evidence="6">Phenylpropionate dioxygenase or related ring-hydroxylating dioxygenase, large terminal subunit</fullName>
    </submittedName>
</protein>
<evidence type="ECO:0000259" key="5">
    <source>
        <dbReference type="PROSITE" id="PS51296"/>
    </source>
</evidence>
<dbReference type="InterPro" id="IPR036922">
    <property type="entry name" value="Rieske_2Fe-2S_sf"/>
</dbReference>
<name>A0A2K8T449_9NOSO</name>
<feature type="domain" description="Rieske" evidence="5">
    <location>
        <begin position="9"/>
        <end position="113"/>
    </location>
</feature>
<evidence type="ECO:0000256" key="2">
    <source>
        <dbReference type="ARBA" id="ARBA00022723"/>
    </source>
</evidence>
<proteinExistence type="predicted"/>
<keyword evidence="7" id="KW-1185">Reference proteome</keyword>
<dbReference type="PANTHER" id="PTHR21266:SF57">
    <property type="entry name" value="3-CHLOROBENZOATE-3,4-DIOXYGENASE"/>
    <property type="match status" value="1"/>
</dbReference>